<dbReference type="Proteomes" id="UP000299102">
    <property type="component" value="Unassembled WGS sequence"/>
</dbReference>
<feature type="compositionally biased region" description="Low complexity" evidence="1">
    <location>
        <begin position="11"/>
        <end position="21"/>
    </location>
</feature>
<organism evidence="2 3">
    <name type="scientific">Eumeta variegata</name>
    <name type="common">Bagworm moth</name>
    <name type="synonym">Eumeta japonica</name>
    <dbReference type="NCBI Taxonomy" id="151549"/>
    <lineage>
        <taxon>Eukaryota</taxon>
        <taxon>Metazoa</taxon>
        <taxon>Ecdysozoa</taxon>
        <taxon>Arthropoda</taxon>
        <taxon>Hexapoda</taxon>
        <taxon>Insecta</taxon>
        <taxon>Pterygota</taxon>
        <taxon>Neoptera</taxon>
        <taxon>Endopterygota</taxon>
        <taxon>Lepidoptera</taxon>
        <taxon>Glossata</taxon>
        <taxon>Ditrysia</taxon>
        <taxon>Tineoidea</taxon>
        <taxon>Psychidae</taxon>
        <taxon>Oiketicinae</taxon>
        <taxon>Eumeta</taxon>
    </lineage>
</organism>
<evidence type="ECO:0000313" key="3">
    <source>
        <dbReference type="Proteomes" id="UP000299102"/>
    </source>
</evidence>
<name>A0A4C1UXA3_EUMVA</name>
<dbReference type="AlphaFoldDB" id="A0A4C1UXA3"/>
<proteinExistence type="predicted"/>
<feature type="compositionally biased region" description="Polar residues" evidence="1">
    <location>
        <begin position="105"/>
        <end position="117"/>
    </location>
</feature>
<evidence type="ECO:0000256" key="1">
    <source>
        <dbReference type="SAM" id="MobiDB-lite"/>
    </source>
</evidence>
<comment type="caution">
    <text evidence="2">The sequence shown here is derived from an EMBL/GenBank/DDBJ whole genome shotgun (WGS) entry which is preliminary data.</text>
</comment>
<sequence>MRLRLRRKPVGRAAAPPARPRGVQVSVYISVDRNVSRETHAADRPSVYLAYPFITTLTSVLPRHGNAVDTRRPHGERGKHPRLYKQGHPKGASSSSAAGKRQEEGSSPPQGRSSVQHNNDDGVSFRTLSSGGINVLHRIRYTRLMEIYRSTTTTRNIGKATGDSGRQASSKERVAVACRHLRQKVPALQAHMRWINNFRRIDSER</sequence>
<feature type="compositionally biased region" description="Basic residues" evidence="1">
    <location>
        <begin position="1"/>
        <end position="10"/>
    </location>
</feature>
<dbReference type="EMBL" id="BGZK01000235">
    <property type="protein sequence ID" value="GBP30636.1"/>
    <property type="molecule type" value="Genomic_DNA"/>
</dbReference>
<feature type="region of interest" description="Disordered" evidence="1">
    <location>
        <begin position="64"/>
        <end position="127"/>
    </location>
</feature>
<gene>
    <name evidence="2" type="ORF">EVAR_76180_1</name>
</gene>
<evidence type="ECO:0000313" key="2">
    <source>
        <dbReference type="EMBL" id="GBP30636.1"/>
    </source>
</evidence>
<feature type="compositionally biased region" description="Basic and acidic residues" evidence="1">
    <location>
        <begin position="69"/>
        <end position="78"/>
    </location>
</feature>
<feature type="region of interest" description="Disordered" evidence="1">
    <location>
        <begin position="1"/>
        <end position="21"/>
    </location>
</feature>
<keyword evidence="3" id="KW-1185">Reference proteome</keyword>
<feature type="compositionally biased region" description="Basic residues" evidence="1">
    <location>
        <begin position="79"/>
        <end position="88"/>
    </location>
</feature>
<protein>
    <submittedName>
        <fullName evidence="2">Uncharacterized protein</fullName>
    </submittedName>
</protein>
<accession>A0A4C1UXA3</accession>
<reference evidence="2 3" key="1">
    <citation type="journal article" date="2019" name="Commun. Biol.">
        <title>The bagworm genome reveals a unique fibroin gene that provides high tensile strength.</title>
        <authorList>
            <person name="Kono N."/>
            <person name="Nakamura H."/>
            <person name="Ohtoshi R."/>
            <person name="Tomita M."/>
            <person name="Numata K."/>
            <person name="Arakawa K."/>
        </authorList>
    </citation>
    <scope>NUCLEOTIDE SEQUENCE [LARGE SCALE GENOMIC DNA]</scope>
</reference>